<name>A0A8C4SDR8_ERPCA</name>
<reference evidence="8" key="2">
    <citation type="submission" date="2025-08" db="UniProtKB">
        <authorList>
            <consortium name="Ensembl"/>
        </authorList>
    </citation>
    <scope>IDENTIFICATION</scope>
</reference>
<keyword evidence="2" id="KW-0677">Repeat</keyword>
<dbReference type="GO" id="GO:0008270">
    <property type="term" value="F:zinc ion binding"/>
    <property type="evidence" value="ECO:0007669"/>
    <property type="project" value="UniProtKB-KW"/>
</dbReference>
<dbReference type="GO" id="GO:0005634">
    <property type="term" value="C:nucleus"/>
    <property type="evidence" value="ECO:0007669"/>
    <property type="project" value="TreeGrafter"/>
</dbReference>
<sequence>MKEATLAKKSVCSEEELRLGAAGQDKGELLPFSKPVRIKEEPIDYVPIHIKLKTAEPVISKDKSLQVDKGGPGKEFSVKSPPENIKKNCQVSEKPPFSSSAENQSLQTGPCGSYDAKLTCSQCPLTFSDSESLAQHAKFHMEAKSHRREAFSVCSKCGKSYTNLENLQVHIKVHTVSCTECGKTFTNLSGLKSHQRIHSGAHPFYCIKCEKTFAHVKSFRQHCISHTGEKPYGCADCGKAFSSARYVKGACRCCPFHEGAYLACSDI</sequence>
<evidence type="ECO:0000313" key="9">
    <source>
        <dbReference type="Proteomes" id="UP000694620"/>
    </source>
</evidence>
<dbReference type="SUPFAM" id="SSF57667">
    <property type="entry name" value="beta-beta-alpha zinc fingers"/>
    <property type="match status" value="2"/>
</dbReference>
<feature type="region of interest" description="Disordered" evidence="6">
    <location>
        <begin position="63"/>
        <end position="106"/>
    </location>
</feature>
<evidence type="ECO:0000256" key="3">
    <source>
        <dbReference type="ARBA" id="ARBA00022771"/>
    </source>
</evidence>
<organism evidence="8 9">
    <name type="scientific">Erpetoichthys calabaricus</name>
    <name type="common">Rope fish</name>
    <name type="synonym">Calamoichthys calabaricus</name>
    <dbReference type="NCBI Taxonomy" id="27687"/>
    <lineage>
        <taxon>Eukaryota</taxon>
        <taxon>Metazoa</taxon>
        <taxon>Chordata</taxon>
        <taxon>Craniata</taxon>
        <taxon>Vertebrata</taxon>
        <taxon>Euteleostomi</taxon>
        <taxon>Actinopterygii</taxon>
        <taxon>Polypteriformes</taxon>
        <taxon>Polypteridae</taxon>
        <taxon>Erpetoichthys</taxon>
    </lineage>
</organism>
<dbReference type="GeneTree" id="ENSGT01150000286939"/>
<dbReference type="AlphaFoldDB" id="A0A8C4SDR8"/>
<keyword evidence="1" id="KW-0479">Metal-binding</keyword>
<dbReference type="InterPro" id="IPR036236">
    <property type="entry name" value="Znf_C2H2_sf"/>
</dbReference>
<dbReference type="PANTHER" id="PTHR16515:SF35">
    <property type="entry name" value="FEZ FAMILY ZINC FINGER PROTEIN 2"/>
    <property type="match status" value="1"/>
</dbReference>
<dbReference type="Pfam" id="PF00096">
    <property type="entry name" value="zf-C2H2"/>
    <property type="match status" value="3"/>
</dbReference>
<evidence type="ECO:0000256" key="2">
    <source>
        <dbReference type="ARBA" id="ARBA00022737"/>
    </source>
</evidence>
<dbReference type="Gene3D" id="3.30.160.60">
    <property type="entry name" value="Classic Zinc Finger"/>
    <property type="match status" value="4"/>
</dbReference>
<dbReference type="Proteomes" id="UP000694620">
    <property type="component" value="Chromosome 12"/>
</dbReference>
<dbReference type="FunFam" id="3.30.160.60:FF:000688">
    <property type="entry name" value="zinc finger protein 197 isoform X1"/>
    <property type="match status" value="1"/>
</dbReference>
<evidence type="ECO:0000259" key="7">
    <source>
        <dbReference type="PROSITE" id="PS50157"/>
    </source>
</evidence>
<protein>
    <recommendedName>
        <fullName evidence="7">C2H2-type domain-containing protein</fullName>
    </recommendedName>
</protein>
<evidence type="ECO:0000256" key="6">
    <source>
        <dbReference type="SAM" id="MobiDB-lite"/>
    </source>
</evidence>
<feature type="domain" description="C2H2-type" evidence="7">
    <location>
        <begin position="176"/>
        <end position="203"/>
    </location>
</feature>
<dbReference type="InterPro" id="IPR050331">
    <property type="entry name" value="Zinc_finger"/>
</dbReference>
<dbReference type="SMART" id="SM00355">
    <property type="entry name" value="ZnF_C2H2"/>
    <property type="match status" value="4"/>
</dbReference>
<evidence type="ECO:0000256" key="1">
    <source>
        <dbReference type="ARBA" id="ARBA00022723"/>
    </source>
</evidence>
<dbReference type="GO" id="GO:0010468">
    <property type="term" value="P:regulation of gene expression"/>
    <property type="evidence" value="ECO:0007669"/>
    <property type="project" value="TreeGrafter"/>
</dbReference>
<dbReference type="PANTHER" id="PTHR16515">
    <property type="entry name" value="PR DOMAIN ZINC FINGER PROTEIN"/>
    <property type="match status" value="1"/>
</dbReference>
<keyword evidence="4" id="KW-0862">Zinc</keyword>
<reference evidence="8" key="1">
    <citation type="submission" date="2021-06" db="EMBL/GenBank/DDBJ databases">
        <authorList>
            <consortium name="Wellcome Sanger Institute Data Sharing"/>
        </authorList>
    </citation>
    <scope>NUCLEOTIDE SEQUENCE [LARGE SCALE GENOMIC DNA]</scope>
</reference>
<dbReference type="InterPro" id="IPR013087">
    <property type="entry name" value="Znf_C2H2_type"/>
</dbReference>
<feature type="compositionally biased region" description="Polar residues" evidence="6">
    <location>
        <begin position="87"/>
        <end position="106"/>
    </location>
</feature>
<keyword evidence="3 5" id="KW-0863">Zinc-finger</keyword>
<accession>A0A8C4SDR8</accession>
<dbReference type="PROSITE" id="PS00028">
    <property type="entry name" value="ZINC_FINGER_C2H2_1"/>
    <property type="match status" value="4"/>
</dbReference>
<dbReference type="Ensembl" id="ENSECRT00000015240.1">
    <property type="protein sequence ID" value="ENSECRP00000014977.1"/>
    <property type="gene ID" value="ENSECRG00000009956.1"/>
</dbReference>
<feature type="domain" description="C2H2-type" evidence="7">
    <location>
        <begin position="152"/>
        <end position="175"/>
    </location>
</feature>
<evidence type="ECO:0000256" key="4">
    <source>
        <dbReference type="ARBA" id="ARBA00022833"/>
    </source>
</evidence>
<dbReference type="FunFam" id="3.30.160.60:FF:000925">
    <property type="entry name" value="Zinc finger protein 668"/>
    <property type="match status" value="1"/>
</dbReference>
<evidence type="ECO:0000313" key="8">
    <source>
        <dbReference type="Ensembl" id="ENSECRP00000014977.1"/>
    </source>
</evidence>
<feature type="domain" description="C2H2-type" evidence="7">
    <location>
        <begin position="204"/>
        <end position="231"/>
    </location>
</feature>
<evidence type="ECO:0000256" key="5">
    <source>
        <dbReference type="PROSITE-ProRule" id="PRU00042"/>
    </source>
</evidence>
<keyword evidence="9" id="KW-1185">Reference proteome</keyword>
<dbReference type="PROSITE" id="PS50157">
    <property type="entry name" value="ZINC_FINGER_C2H2_2"/>
    <property type="match status" value="4"/>
</dbReference>
<proteinExistence type="predicted"/>
<reference evidence="8" key="3">
    <citation type="submission" date="2025-09" db="UniProtKB">
        <authorList>
            <consortium name="Ensembl"/>
        </authorList>
    </citation>
    <scope>IDENTIFICATION</scope>
</reference>
<feature type="domain" description="C2H2-type" evidence="7">
    <location>
        <begin position="118"/>
        <end position="145"/>
    </location>
</feature>
<dbReference type="FunFam" id="3.30.160.60:FF:000100">
    <property type="entry name" value="Zinc finger 45-like"/>
    <property type="match status" value="1"/>
</dbReference>